<keyword evidence="2" id="KW-1277">Toxin-antitoxin system</keyword>
<gene>
    <name evidence="6" type="ORF">ASN18_2773</name>
</gene>
<reference evidence="6 7" key="1">
    <citation type="submission" date="2015-11" db="EMBL/GenBank/DDBJ databases">
        <authorList>
            <person name="Lin W."/>
        </authorList>
    </citation>
    <scope>NUCLEOTIDE SEQUENCE [LARGE SCALE GENOMIC DNA]</scope>
    <source>
        <strain evidence="6 7">HCH-1</strain>
    </source>
</reference>
<accession>A0ABR5SD65</accession>
<evidence type="ECO:0000256" key="3">
    <source>
        <dbReference type="ARBA" id="ARBA00022722"/>
    </source>
</evidence>
<evidence type="ECO:0000256" key="2">
    <source>
        <dbReference type="ARBA" id="ARBA00022649"/>
    </source>
</evidence>
<dbReference type="InterPro" id="IPR051813">
    <property type="entry name" value="HepT_RNase_toxin"/>
</dbReference>
<keyword evidence="3" id="KW-0540">Nuclease</keyword>
<protein>
    <recommendedName>
        <fullName evidence="8">DUF86 domain-containing protein</fullName>
    </recommendedName>
</protein>
<evidence type="ECO:0000256" key="1">
    <source>
        <dbReference type="ARBA" id="ARBA00022553"/>
    </source>
</evidence>
<keyword evidence="5" id="KW-0378">Hydrolase</keyword>
<proteinExistence type="predicted"/>
<evidence type="ECO:0008006" key="8">
    <source>
        <dbReference type="Google" id="ProtNLM"/>
    </source>
</evidence>
<dbReference type="InterPro" id="IPR008201">
    <property type="entry name" value="HepT-like"/>
</dbReference>
<evidence type="ECO:0000256" key="5">
    <source>
        <dbReference type="ARBA" id="ARBA00022801"/>
    </source>
</evidence>
<dbReference type="Proteomes" id="UP000060487">
    <property type="component" value="Unassembled WGS sequence"/>
</dbReference>
<comment type="caution">
    <text evidence="6">The sequence shown here is derived from an EMBL/GenBank/DDBJ whole genome shotgun (WGS) entry which is preliminary data.</text>
</comment>
<dbReference type="PANTHER" id="PTHR34139:SF1">
    <property type="entry name" value="RNASE MJ1380-RELATED"/>
    <property type="match status" value="1"/>
</dbReference>
<evidence type="ECO:0000313" key="6">
    <source>
        <dbReference type="EMBL" id="KWT78976.1"/>
    </source>
</evidence>
<sequence length="122" mass="14393">MPKPSHLLRLTDIIEALELIRNEMADVTLHEFESDRRRQWMIERGIEIISEASRHLPDALKKRHSEIPWPKVAGIGNILRHDYERIAYDVLWHVVRDDLPVLESVCREELAAEIAREQDRKP</sequence>
<keyword evidence="7" id="KW-1185">Reference proteome</keyword>
<keyword evidence="4" id="KW-0547">Nucleotide-binding</keyword>
<keyword evidence="1" id="KW-0597">Phosphoprotein</keyword>
<dbReference type="EMBL" id="LNQR01000109">
    <property type="protein sequence ID" value="KWT78976.1"/>
    <property type="molecule type" value="Genomic_DNA"/>
</dbReference>
<evidence type="ECO:0000313" key="7">
    <source>
        <dbReference type="Proteomes" id="UP000060487"/>
    </source>
</evidence>
<name>A0ABR5SD65_9BACT</name>
<organism evidence="6 7">
    <name type="scientific">Candidatus Magnetominusculus xianensis</name>
    <dbReference type="NCBI Taxonomy" id="1748249"/>
    <lineage>
        <taxon>Bacteria</taxon>
        <taxon>Pseudomonadati</taxon>
        <taxon>Nitrospirota</taxon>
        <taxon>Nitrospiria</taxon>
        <taxon>Nitrospirales</taxon>
        <taxon>Nitrospiraceae</taxon>
        <taxon>Candidatus Magnetominusculus</taxon>
    </lineage>
</organism>
<dbReference type="RefSeq" id="WP_085053391.1">
    <property type="nucleotide sequence ID" value="NZ_LNQR01000109.1"/>
</dbReference>
<evidence type="ECO:0000256" key="4">
    <source>
        <dbReference type="ARBA" id="ARBA00022741"/>
    </source>
</evidence>
<dbReference type="Pfam" id="PF01934">
    <property type="entry name" value="HepT-like"/>
    <property type="match status" value="1"/>
</dbReference>
<dbReference type="PANTHER" id="PTHR34139">
    <property type="entry name" value="UPF0331 PROTEIN MJ0127"/>
    <property type="match status" value="1"/>
</dbReference>